<dbReference type="Proteomes" id="UP001596383">
    <property type="component" value="Unassembled WGS sequence"/>
</dbReference>
<proteinExistence type="predicted"/>
<dbReference type="Gene3D" id="3.90.226.10">
    <property type="entry name" value="2-enoyl-CoA Hydratase, Chain A, domain 1"/>
    <property type="match status" value="1"/>
</dbReference>
<dbReference type="AlphaFoldDB" id="A0ABD5SX38"/>
<dbReference type="InterPro" id="IPR001753">
    <property type="entry name" value="Enoyl-CoA_hydra/iso"/>
</dbReference>
<comment type="caution">
    <text evidence="1">The sequence shown here is derived from an EMBL/GenBank/DDBJ whole genome shotgun (WGS) entry which is preliminary data.</text>
</comment>
<dbReference type="PANTHER" id="PTHR11941">
    <property type="entry name" value="ENOYL-COA HYDRATASE-RELATED"/>
    <property type="match status" value="1"/>
</dbReference>
<dbReference type="Pfam" id="PF00378">
    <property type="entry name" value="ECH_1"/>
    <property type="match status" value="1"/>
</dbReference>
<gene>
    <name evidence="1" type="ORF">ACFQE6_22465</name>
</gene>
<dbReference type="InterPro" id="IPR029045">
    <property type="entry name" value="ClpP/crotonase-like_dom_sf"/>
</dbReference>
<evidence type="ECO:0000313" key="2">
    <source>
        <dbReference type="Proteomes" id="UP001596383"/>
    </source>
</evidence>
<protein>
    <submittedName>
        <fullName evidence="1">Enoyl-CoA hydratase/isomerase family protein</fullName>
    </submittedName>
</protein>
<reference evidence="1 2" key="1">
    <citation type="journal article" date="2019" name="Int. J. Syst. Evol. Microbiol.">
        <title>The Global Catalogue of Microorganisms (GCM) 10K type strain sequencing project: providing services to taxonomists for standard genome sequencing and annotation.</title>
        <authorList>
            <consortium name="The Broad Institute Genomics Platform"/>
            <consortium name="The Broad Institute Genome Sequencing Center for Infectious Disease"/>
            <person name="Wu L."/>
            <person name="Ma J."/>
        </authorList>
    </citation>
    <scope>NUCLEOTIDE SEQUENCE [LARGE SCALE GENOMIC DNA]</scope>
    <source>
        <strain evidence="1 2">LMG 29247</strain>
    </source>
</reference>
<keyword evidence="2" id="KW-1185">Reference proteome</keyword>
<accession>A0ABD5SX38</accession>
<dbReference type="PANTHER" id="PTHR11941:SF54">
    <property type="entry name" value="ENOYL-COA HYDRATASE, MITOCHONDRIAL"/>
    <property type="match status" value="1"/>
</dbReference>
<name>A0ABD5SX38_9EURY</name>
<organism evidence="1 2">
    <name type="scientific">Natrinema soli</name>
    <dbReference type="NCBI Taxonomy" id="1930624"/>
    <lineage>
        <taxon>Archaea</taxon>
        <taxon>Methanobacteriati</taxon>
        <taxon>Methanobacteriota</taxon>
        <taxon>Stenosarchaea group</taxon>
        <taxon>Halobacteria</taxon>
        <taxon>Halobacteriales</taxon>
        <taxon>Natrialbaceae</taxon>
        <taxon>Natrinema</taxon>
    </lineage>
</organism>
<dbReference type="RefSeq" id="WP_273740513.1">
    <property type="nucleotide sequence ID" value="NZ_JAQIVI010000413.1"/>
</dbReference>
<evidence type="ECO:0000313" key="1">
    <source>
        <dbReference type="EMBL" id="MFC6767650.1"/>
    </source>
</evidence>
<dbReference type="GO" id="GO:0003824">
    <property type="term" value="F:catalytic activity"/>
    <property type="evidence" value="ECO:0007669"/>
    <property type="project" value="UniProtKB-ARBA"/>
</dbReference>
<dbReference type="CDD" id="cd06558">
    <property type="entry name" value="crotonase-like"/>
    <property type="match status" value="1"/>
</dbReference>
<sequence length="259" mass="27795">MAVTLEPDTDLNSVAHLRLDFGDLNLFSPDAIVTLRDRVESVPDDVSVLTIGPDTDDGVGGLTAGLKLDEVKDYSVSEARAMLTNLYELMQGVRNLDAVTVCRCGEYALGGGLELAMSCDFRVATEDAALGLPEIDAGLVTGIQGGLLVRLVGLQAAKEIVYTGEPVSGLEAEELGLVNRAVAPEAYDETVADLVETLASKSPRIIQWQTQVFRALRSNGVESGIDHSLETIAACFDTYDQQEAMAAFLENREPEFQGR</sequence>
<dbReference type="SUPFAM" id="SSF52096">
    <property type="entry name" value="ClpP/crotonase"/>
    <property type="match status" value="1"/>
</dbReference>
<dbReference type="EMBL" id="JBHSWV010000413">
    <property type="protein sequence ID" value="MFC6767650.1"/>
    <property type="molecule type" value="Genomic_DNA"/>
</dbReference>